<gene>
    <name evidence="1" type="ORF">CR513_13275</name>
</gene>
<proteinExistence type="predicted"/>
<sequence length="107" mass="12477">MGRKKQDKHSDSYWINHHPECNRNLFHIIKYHPLLSHFFERLAYKRGGDEISAPGTVPLFPADRKKELNLLTENSNVIIVLIQLILDFGRIGFFLMQNECTDLLGNK</sequence>
<organism evidence="1 2">
    <name type="scientific">Mucuna pruriens</name>
    <name type="common">Velvet bean</name>
    <name type="synonym">Dolichos pruriens</name>
    <dbReference type="NCBI Taxonomy" id="157652"/>
    <lineage>
        <taxon>Eukaryota</taxon>
        <taxon>Viridiplantae</taxon>
        <taxon>Streptophyta</taxon>
        <taxon>Embryophyta</taxon>
        <taxon>Tracheophyta</taxon>
        <taxon>Spermatophyta</taxon>
        <taxon>Magnoliopsida</taxon>
        <taxon>eudicotyledons</taxon>
        <taxon>Gunneridae</taxon>
        <taxon>Pentapetalae</taxon>
        <taxon>rosids</taxon>
        <taxon>fabids</taxon>
        <taxon>Fabales</taxon>
        <taxon>Fabaceae</taxon>
        <taxon>Papilionoideae</taxon>
        <taxon>50 kb inversion clade</taxon>
        <taxon>NPAAA clade</taxon>
        <taxon>indigoferoid/millettioid clade</taxon>
        <taxon>Phaseoleae</taxon>
        <taxon>Mucuna</taxon>
    </lineage>
</organism>
<evidence type="ECO:0000313" key="2">
    <source>
        <dbReference type="Proteomes" id="UP000257109"/>
    </source>
</evidence>
<name>A0A371HK47_MUCPR</name>
<dbReference type="EMBL" id="QJKJ01002369">
    <property type="protein sequence ID" value="RDY03168.1"/>
    <property type="molecule type" value="Genomic_DNA"/>
</dbReference>
<evidence type="ECO:0000313" key="1">
    <source>
        <dbReference type="EMBL" id="RDY03168.1"/>
    </source>
</evidence>
<accession>A0A371HK47</accession>
<comment type="caution">
    <text evidence="1">The sequence shown here is derived from an EMBL/GenBank/DDBJ whole genome shotgun (WGS) entry which is preliminary data.</text>
</comment>
<keyword evidence="2" id="KW-1185">Reference proteome</keyword>
<feature type="non-terminal residue" evidence="1">
    <location>
        <position position="1"/>
    </location>
</feature>
<protein>
    <submittedName>
        <fullName evidence="1">Uncharacterized protein</fullName>
    </submittedName>
</protein>
<dbReference type="Proteomes" id="UP000257109">
    <property type="component" value="Unassembled WGS sequence"/>
</dbReference>
<dbReference type="OrthoDB" id="10466357at2759"/>
<reference evidence="1" key="1">
    <citation type="submission" date="2018-05" db="EMBL/GenBank/DDBJ databases">
        <title>Draft genome of Mucuna pruriens seed.</title>
        <authorList>
            <person name="Nnadi N.E."/>
            <person name="Vos R."/>
            <person name="Hasami M.H."/>
            <person name="Devisetty U.K."/>
            <person name="Aguiy J.C."/>
        </authorList>
    </citation>
    <scope>NUCLEOTIDE SEQUENCE [LARGE SCALE GENOMIC DNA]</scope>
    <source>
        <tissue evidence="1">Seed</tissue>
    </source>
</reference>
<dbReference type="AlphaFoldDB" id="A0A371HK47"/>